<dbReference type="OrthoDB" id="5296807at2"/>
<comment type="caution">
    <text evidence="2">The sequence shown here is derived from an EMBL/GenBank/DDBJ whole genome shotgun (WGS) entry which is preliminary data.</text>
</comment>
<accession>A0A5S4EJL1</accession>
<evidence type="ECO:0000313" key="2">
    <source>
        <dbReference type="EMBL" id="TMQ75520.1"/>
    </source>
</evidence>
<proteinExistence type="predicted"/>
<feature type="domain" description="XACb0070 ribbon-helix-helix" evidence="1">
    <location>
        <begin position="5"/>
        <end position="79"/>
    </location>
</feature>
<dbReference type="EMBL" id="SWAD01000090">
    <property type="protein sequence ID" value="TMQ75520.1"/>
    <property type="molecule type" value="Genomic_DNA"/>
</dbReference>
<dbReference type="InterPro" id="IPR013321">
    <property type="entry name" value="Arc_rbn_hlx_hlx"/>
</dbReference>
<dbReference type="InterPro" id="IPR031914">
    <property type="entry name" value="XACb0070_RHH_dom"/>
</dbReference>
<name>A0A5S4EJL1_9PROT</name>
<dbReference type="GO" id="GO:0006355">
    <property type="term" value="P:regulation of DNA-templated transcription"/>
    <property type="evidence" value="ECO:0007669"/>
    <property type="project" value="InterPro"/>
</dbReference>
<dbReference type="Gene3D" id="1.10.1220.10">
    <property type="entry name" value="Met repressor-like"/>
    <property type="match status" value="1"/>
</dbReference>
<organism evidence="2 3">
    <name type="scientific">Candidatus Accumulibacter phosphatis</name>
    <dbReference type="NCBI Taxonomy" id="327160"/>
    <lineage>
        <taxon>Bacteria</taxon>
        <taxon>Pseudomonadati</taxon>
        <taxon>Pseudomonadota</taxon>
        <taxon>Betaproteobacteria</taxon>
        <taxon>Candidatus Accumulibacter</taxon>
    </lineage>
</organism>
<protein>
    <recommendedName>
        <fullName evidence="1">XACb0070 ribbon-helix-helix domain-containing protein</fullName>
    </recommendedName>
</protein>
<dbReference type="RefSeq" id="WP_138678726.1">
    <property type="nucleotide sequence ID" value="NZ_SWAD01000090.1"/>
</dbReference>
<dbReference type="Pfam" id="PF16762">
    <property type="entry name" value="RHH_6"/>
    <property type="match status" value="1"/>
</dbReference>
<evidence type="ECO:0000259" key="1">
    <source>
        <dbReference type="Pfam" id="PF16762"/>
    </source>
</evidence>
<keyword evidence="3" id="KW-1185">Reference proteome</keyword>
<gene>
    <name evidence="2" type="ORF">ACCUM_1201</name>
</gene>
<reference evidence="2 3" key="1">
    <citation type="submission" date="2019-04" db="EMBL/GenBank/DDBJ databases">
        <title>A novel phosphate-accumulating bacterium identified in bioreactor for phosphate removal from wastewater.</title>
        <authorList>
            <person name="Kotlyarov R.Y."/>
            <person name="Beletsky A.V."/>
            <person name="Kallistova A.Y."/>
            <person name="Dorofeev A.G."/>
            <person name="Nikolaev Y.Y."/>
            <person name="Pimenov N.V."/>
            <person name="Ravin N.V."/>
            <person name="Mardanov A.V."/>
        </authorList>
    </citation>
    <scope>NUCLEOTIDE SEQUENCE [LARGE SCALE GENOMIC DNA]</scope>
    <source>
        <strain evidence="2 3">Bin19</strain>
    </source>
</reference>
<dbReference type="AlphaFoldDB" id="A0A5S4EJL1"/>
<evidence type="ECO:0000313" key="3">
    <source>
        <dbReference type="Proteomes" id="UP000306324"/>
    </source>
</evidence>
<dbReference type="Proteomes" id="UP000306324">
    <property type="component" value="Unassembled WGS sequence"/>
</dbReference>
<sequence>MSNEETTRLTVTLSRETDLALRAFLGAQGMRKGDLSKFIEDAVRWRMFDQAVQGVKARNADMDADELQAAIDEACATVRSEMWPTSSKAL</sequence>